<dbReference type="AlphaFoldDB" id="A0A401RH40"/>
<dbReference type="InterPro" id="IPR039809">
    <property type="entry name" value="Chemokine_b/g/d"/>
</dbReference>
<dbReference type="GO" id="GO:0008009">
    <property type="term" value="F:chemokine activity"/>
    <property type="evidence" value="ECO:0007669"/>
    <property type="project" value="InterPro"/>
</dbReference>
<keyword evidence="4 6" id="KW-0964">Secreted</keyword>
<dbReference type="InterPro" id="IPR036048">
    <property type="entry name" value="Interleukin_8-like_sf"/>
</dbReference>
<dbReference type="Gene3D" id="2.40.50.40">
    <property type="match status" value="1"/>
</dbReference>
<dbReference type="GO" id="GO:0006952">
    <property type="term" value="P:defense response"/>
    <property type="evidence" value="ECO:0007669"/>
    <property type="project" value="InterPro"/>
</dbReference>
<keyword evidence="6" id="KW-0732">Signal</keyword>
<name>A0A401RH40_CHIPU</name>
<dbReference type="InterPro" id="IPR033899">
    <property type="entry name" value="CXC_Chemokine_domain"/>
</dbReference>
<dbReference type="SMART" id="SM00199">
    <property type="entry name" value="SCY"/>
    <property type="match status" value="1"/>
</dbReference>
<dbReference type="GO" id="GO:0006955">
    <property type="term" value="P:immune response"/>
    <property type="evidence" value="ECO:0007669"/>
    <property type="project" value="InterPro"/>
</dbReference>
<reference evidence="8 9" key="1">
    <citation type="journal article" date="2018" name="Nat. Ecol. Evol.">
        <title>Shark genomes provide insights into elasmobranch evolution and the origin of vertebrates.</title>
        <authorList>
            <person name="Hara Y"/>
            <person name="Yamaguchi K"/>
            <person name="Onimaru K"/>
            <person name="Kadota M"/>
            <person name="Koyanagi M"/>
            <person name="Keeley SD"/>
            <person name="Tatsumi K"/>
            <person name="Tanaka K"/>
            <person name="Motone F"/>
            <person name="Kageyama Y"/>
            <person name="Nozu R"/>
            <person name="Adachi N"/>
            <person name="Nishimura O"/>
            <person name="Nakagawa R"/>
            <person name="Tanegashima C"/>
            <person name="Kiyatake I"/>
            <person name="Matsumoto R"/>
            <person name="Murakumo K"/>
            <person name="Nishida K"/>
            <person name="Terakita A"/>
            <person name="Kuratani S"/>
            <person name="Sato K"/>
            <person name="Hyodo S Kuraku.S."/>
        </authorList>
    </citation>
    <scope>NUCLEOTIDE SEQUENCE [LARGE SCALE GENOMIC DNA]</scope>
</reference>
<feature type="domain" description="Chemokine interleukin-8-like" evidence="7">
    <location>
        <begin position="33"/>
        <end position="94"/>
    </location>
</feature>
<dbReference type="Pfam" id="PF00048">
    <property type="entry name" value="IL8"/>
    <property type="match status" value="1"/>
</dbReference>
<protein>
    <recommendedName>
        <fullName evidence="6">C-X-C motif chemokine</fullName>
    </recommendedName>
</protein>
<sequence>MDRKATGIIISLFLLYLITAEDVSAGRIPIIVNPRCQCINYTSNLINRRLMRDIDIIPTSSHCPHVEVIVTLKTERRICLDHTAFWVRNLIDRLLQKN</sequence>
<dbReference type="OrthoDB" id="8872899at2759"/>
<dbReference type="Proteomes" id="UP000287033">
    <property type="component" value="Unassembled WGS sequence"/>
</dbReference>
<dbReference type="FunFam" id="2.40.50.40:FF:000004">
    <property type="entry name" value="C-X-C motif chemokine"/>
    <property type="match status" value="1"/>
</dbReference>
<dbReference type="InterPro" id="IPR018048">
    <property type="entry name" value="Chemokine_CXC_CS"/>
</dbReference>
<organism evidence="8 9">
    <name type="scientific">Chiloscyllium punctatum</name>
    <name type="common">Brownbanded bambooshark</name>
    <name type="synonym">Hemiscyllium punctatum</name>
    <dbReference type="NCBI Taxonomy" id="137246"/>
    <lineage>
        <taxon>Eukaryota</taxon>
        <taxon>Metazoa</taxon>
        <taxon>Chordata</taxon>
        <taxon>Craniata</taxon>
        <taxon>Vertebrata</taxon>
        <taxon>Chondrichthyes</taxon>
        <taxon>Elasmobranchii</taxon>
        <taxon>Galeomorphii</taxon>
        <taxon>Galeoidea</taxon>
        <taxon>Orectolobiformes</taxon>
        <taxon>Hemiscylliidae</taxon>
        <taxon>Chiloscyllium</taxon>
    </lineage>
</organism>
<evidence type="ECO:0000313" key="8">
    <source>
        <dbReference type="EMBL" id="GCC17463.1"/>
    </source>
</evidence>
<dbReference type="PRINTS" id="PR00437">
    <property type="entry name" value="SMALLCYTKCXC"/>
</dbReference>
<dbReference type="EMBL" id="BEZZ01001317">
    <property type="protein sequence ID" value="GCC17463.1"/>
    <property type="molecule type" value="Genomic_DNA"/>
</dbReference>
<comment type="subcellular location">
    <subcellularLocation>
        <location evidence="1 6">Secreted</location>
    </subcellularLocation>
</comment>
<dbReference type="PANTHER" id="PTHR12015:SF198">
    <property type="entry name" value="PLATELET BASIC PROTEIN"/>
    <property type="match status" value="1"/>
</dbReference>
<dbReference type="STRING" id="137246.A0A401RH40"/>
<comment type="similarity">
    <text evidence="2 6">Belongs to the intercrine alpha (chemokine CxC) family.</text>
</comment>
<dbReference type="PROSITE" id="PS00471">
    <property type="entry name" value="SMALL_CYTOKINES_CXC"/>
    <property type="match status" value="1"/>
</dbReference>
<dbReference type="InterPro" id="IPR001811">
    <property type="entry name" value="Chemokine_IL8-like_dom"/>
</dbReference>
<evidence type="ECO:0000256" key="3">
    <source>
        <dbReference type="ARBA" id="ARBA00022514"/>
    </source>
</evidence>
<feature type="signal peptide" evidence="6">
    <location>
        <begin position="1"/>
        <end position="20"/>
    </location>
</feature>
<dbReference type="GO" id="GO:0005615">
    <property type="term" value="C:extracellular space"/>
    <property type="evidence" value="ECO:0007669"/>
    <property type="project" value="UniProtKB-UniRule"/>
</dbReference>
<gene>
    <name evidence="8" type="ORF">chiPu_0017563</name>
</gene>
<keyword evidence="5" id="KW-1015">Disulfide bond</keyword>
<dbReference type="PANTHER" id="PTHR12015">
    <property type="entry name" value="SMALL INDUCIBLE CYTOKINE A"/>
    <property type="match status" value="1"/>
</dbReference>
<evidence type="ECO:0000256" key="5">
    <source>
        <dbReference type="ARBA" id="ARBA00023157"/>
    </source>
</evidence>
<dbReference type="InterPro" id="IPR001089">
    <property type="entry name" value="Chemokine_CXC"/>
</dbReference>
<proteinExistence type="inferred from homology"/>
<comment type="caution">
    <text evidence="8">The sequence shown here is derived from an EMBL/GenBank/DDBJ whole genome shotgun (WGS) entry which is preliminary data.</text>
</comment>
<evidence type="ECO:0000256" key="2">
    <source>
        <dbReference type="ARBA" id="ARBA00010665"/>
    </source>
</evidence>
<evidence type="ECO:0000259" key="7">
    <source>
        <dbReference type="SMART" id="SM00199"/>
    </source>
</evidence>
<evidence type="ECO:0000256" key="4">
    <source>
        <dbReference type="ARBA" id="ARBA00022525"/>
    </source>
</evidence>
<feature type="chain" id="PRO_5018813170" description="C-X-C motif chemokine" evidence="6">
    <location>
        <begin position="21"/>
        <end position="98"/>
    </location>
</feature>
<evidence type="ECO:0000256" key="1">
    <source>
        <dbReference type="ARBA" id="ARBA00004613"/>
    </source>
</evidence>
<evidence type="ECO:0000256" key="6">
    <source>
        <dbReference type="RuleBase" id="RU361149"/>
    </source>
</evidence>
<keyword evidence="9" id="KW-1185">Reference proteome</keyword>
<dbReference type="OMA" id="MPRVNAK"/>
<accession>A0A401RH40</accession>
<dbReference type="CDD" id="cd00273">
    <property type="entry name" value="Chemokine_CXC"/>
    <property type="match status" value="1"/>
</dbReference>
<dbReference type="PRINTS" id="PR00436">
    <property type="entry name" value="INTERLEUKIN8"/>
</dbReference>
<keyword evidence="6" id="KW-0145">Chemotaxis</keyword>
<evidence type="ECO:0000313" key="9">
    <source>
        <dbReference type="Proteomes" id="UP000287033"/>
    </source>
</evidence>
<dbReference type="SUPFAM" id="SSF54117">
    <property type="entry name" value="Interleukin 8-like chemokines"/>
    <property type="match status" value="1"/>
</dbReference>
<keyword evidence="3 6" id="KW-0202">Cytokine</keyword>